<protein>
    <submittedName>
        <fullName evidence="1">Uncharacterized protein</fullName>
    </submittedName>
</protein>
<dbReference type="Proteomes" id="UP000030708">
    <property type="component" value="Unassembled WGS sequence"/>
</dbReference>
<accession>A0A024WA81</accession>
<organism evidence="1 2">
    <name type="scientific">Plasmodium falciparum Tanzania</name>
    <name type="common">2000708</name>
    <dbReference type="NCBI Taxonomy" id="1036725"/>
    <lineage>
        <taxon>Eukaryota</taxon>
        <taxon>Sar</taxon>
        <taxon>Alveolata</taxon>
        <taxon>Apicomplexa</taxon>
        <taxon>Aconoidasida</taxon>
        <taxon>Haemosporida</taxon>
        <taxon>Plasmodiidae</taxon>
        <taxon>Plasmodium</taxon>
        <taxon>Plasmodium (Laverania)</taxon>
    </lineage>
</organism>
<gene>
    <name evidence="1" type="ORF">PFTANZ_01454</name>
</gene>
<evidence type="ECO:0000313" key="2">
    <source>
        <dbReference type="Proteomes" id="UP000030708"/>
    </source>
</evidence>
<name>A0A024WA81_PLAFA</name>
<reference evidence="1 2" key="1">
    <citation type="submission" date="2013-02" db="EMBL/GenBank/DDBJ databases">
        <title>The Genome Annotation of Plasmodium falciparum Tanzania (2000708).</title>
        <authorList>
            <consortium name="The Broad Institute Genome Sequencing Platform"/>
            <consortium name="The Broad Institute Genome Sequencing Center for Infectious Disease"/>
            <person name="Neafsey D."/>
            <person name="Hoffman S."/>
            <person name="Volkman S."/>
            <person name="Rosenthal P."/>
            <person name="Walker B."/>
            <person name="Young S.K."/>
            <person name="Zeng Q."/>
            <person name="Gargeya S."/>
            <person name="Fitzgerald M."/>
            <person name="Haas B."/>
            <person name="Abouelleil A."/>
            <person name="Allen A.W."/>
            <person name="Alvarado L."/>
            <person name="Arachchi H.M."/>
            <person name="Berlin A.M."/>
            <person name="Chapman S.B."/>
            <person name="Gainer-Dewar J."/>
            <person name="Goldberg J."/>
            <person name="Griggs A."/>
            <person name="Gujja S."/>
            <person name="Hansen M."/>
            <person name="Howarth C."/>
            <person name="Imamovic A."/>
            <person name="Ireland A."/>
            <person name="Larimer J."/>
            <person name="McCowan C."/>
            <person name="Murphy C."/>
            <person name="Pearson M."/>
            <person name="Poon T.W."/>
            <person name="Priest M."/>
            <person name="Roberts A."/>
            <person name="Saif S."/>
            <person name="Shea T."/>
            <person name="Sisk P."/>
            <person name="Sykes S."/>
            <person name="Wortman J."/>
            <person name="Nusbaum C."/>
            <person name="Birren B."/>
        </authorList>
    </citation>
    <scope>NUCLEOTIDE SEQUENCE [LARGE SCALE GENOMIC DNA]</scope>
    <source>
        <strain evidence="2">Tanzania (2000708)</strain>
    </source>
</reference>
<reference evidence="1 2" key="2">
    <citation type="submission" date="2013-02" db="EMBL/GenBank/DDBJ databases">
        <title>The Genome Sequence of Plasmodium falciparum Tanzania (2000708).</title>
        <authorList>
            <consortium name="The Broad Institute Genome Sequencing Platform"/>
            <consortium name="The Broad Institute Genome Sequencing Center for Infectious Disease"/>
            <person name="Neafsey D."/>
            <person name="Cheeseman I."/>
            <person name="Volkman S."/>
            <person name="Adams J."/>
            <person name="Walker B."/>
            <person name="Young S.K."/>
            <person name="Zeng Q."/>
            <person name="Gargeya S."/>
            <person name="Fitzgerald M."/>
            <person name="Haas B."/>
            <person name="Abouelleil A."/>
            <person name="Alvarado L."/>
            <person name="Arachchi H.M."/>
            <person name="Berlin A.M."/>
            <person name="Chapman S.B."/>
            <person name="Dewar J."/>
            <person name="Goldberg J."/>
            <person name="Griggs A."/>
            <person name="Gujja S."/>
            <person name="Hansen M."/>
            <person name="Howarth C."/>
            <person name="Imamovic A."/>
            <person name="Larimer J."/>
            <person name="McCowan C."/>
            <person name="Murphy C."/>
            <person name="Neiman D."/>
            <person name="Pearson M."/>
            <person name="Priest M."/>
            <person name="Roberts A."/>
            <person name="Saif S."/>
            <person name="Shea T."/>
            <person name="Sisk P."/>
            <person name="Sykes S."/>
            <person name="Wortman J."/>
            <person name="Nusbaum C."/>
            <person name="Birren B."/>
        </authorList>
    </citation>
    <scope>NUCLEOTIDE SEQUENCE [LARGE SCALE GENOMIC DNA]</scope>
    <source>
        <strain evidence="2">Tanzania (2000708)</strain>
    </source>
</reference>
<dbReference type="AlphaFoldDB" id="A0A024WA81"/>
<evidence type="ECO:0000313" key="1">
    <source>
        <dbReference type="EMBL" id="ETW37804.1"/>
    </source>
</evidence>
<sequence length="92" mass="11001">MYVKFINNNLFNKYLYDKHHSLINLNYNKYNINANFSNYKNVGEHSSKQHENQYDIHEQNDDDNNKLCIPKIIIIIYILLKNIKINQSPQGT</sequence>
<dbReference type="EMBL" id="KI926339">
    <property type="protein sequence ID" value="ETW37804.1"/>
    <property type="molecule type" value="Genomic_DNA"/>
</dbReference>
<proteinExistence type="predicted"/>